<gene>
    <name evidence="2" type="ORF">EVAR_41332_1</name>
</gene>
<reference evidence="2 3" key="1">
    <citation type="journal article" date="2019" name="Commun. Biol.">
        <title>The bagworm genome reveals a unique fibroin gene that provides high tensile strength.</title>
        <authorList>
            <person name="Kono N."/>
            <person name="Nakamura H."/>
            <person name="Ohtoshi R."/>
            <person name="Tomita M."/>
            <person name="Numata K."/>
            <person name="Arakawa K."/>
        </authorList>
    </citation>
    <scope>NUCLEOTIDE SEQUENCE [LARGE SCALE GENOMIC DNA]</scope>
</reference>
<dbReference type="Proteomes" id="UP000299102">
    <property type="component" value="Unassembled WGS sequence"/>
</dbReference>
<dbReference type="EMBL" id="BGZK01000716">
    <property type="protein sequence ID" value="GBP57438.1"/>
    <property type="molecule type" value="Genomic_DNA"/>
</dbReference>
<accession>A0A4C1X113</accession>
<keyword evidence="3" id="KW-1185">Reference proteome</keyword>
<organism evidence="2 3">
    <name type="scientific">Eumeta variegata</name>
    <name type="common">Bagworm moth</name>
    <name type="synonym">Eumeta japonica</name>
    <dbReference type="NCBI Taxonomy" id="151549"/>
    <lineage>
        <taxon>Eukaryota</taxon>
        <taxon>Metazoa</taxon>
        <taxon>Ecdysozoa</taxon>
        <taxon>Arthropoda</taxon>
        <taxon>Hexapoda</taxon>
        <taxon>Insecta</taxon>
        <taxon>Pterygota</taxon>
        <taxon>Neoptera</taxon>
        <taxon>Endopterygota</taxon>
        <taxon>Lepidoptera</taxon>
        <taxon>Glossata</taxon>
        <taxon>Ditrysia</taxon>
        <taxon>Tineoidea</taxon>
        <taxon>Psychidae</taxon>
        <taxon>Oiketicinae</taxon>
        <taxon>Eumeta</taxon>
    </lineage>
</organism>
<sequence length="98" mass="10780">MEAKSKPESTSGSELEAKDHNYTKPAEWNLRTQVRWSAPPMDTCNPREVTGASPASGTSRISDERESRLVDGSKELSLTGHLYSLRVLSVELDLSCLS</sequence>
<evidence type="ECO:0000256" key="1">
    <source>
        <dbReference type="SAM" id="MobiDB-lite"/>
    </source>
</evidence>
<protein>
    <submittedName>
        <fullName evidence="2">Uncharacterized protein</fullName>
    </submittedName>
</protein>
<evidence type="ECO:0000313" key="3">
    <source>
        <dbReference type="Proteomes" id="UP000299102"/>
    </source>
</evidence>
<name>A0A4C1X113_EUMVA</name>
<feature type="region of interest" description="Disordered" evidence="1">
    <location>
        <begin position="1"/>
        <end position="68"/>
    </location>
</feature>
<dbReference type="AlphaFoldDB" id="A0A4C1X113"/>
<evidence type="ECO:0000313" key="2">
    <source>
        <dbReference type="EMBL" id="GBP57438.1"/>
    </source>
</evidence>
<comment type="caution">
    <text evidence="2">The sequence shown here is derived from an EMBL/GenBank/DDBJ whole genome shotgun (WGS) entry which is preliminary data.</text>
</comment>
<proteinExistence type="predicted"/>